<dbReference type="Gene3D" id="3.60.40.10">
    <property type="entry name" value="PPM-type phosphatase domain"/>
    <property type="match status" value="1"/>
</dbReference>
<protein>
    <recommendedName>
        <fullName evidence="1">PPM-type phosphatase domain-containing protein</fullName>
    </recommendedName>
</protein>
<gene>
    <name evidence="2" type="ORF">EIY87_28260</name>
</gene>
<dbReference type="AlphaFoldDB" id="A0A3R9F6I0"/>
<accession>A0A3R9F6I0</accession>
<proteinExistence type="predicted"/>
<dbReference type="EMBL" id="RSEC01000058">
    <property type="protein sequence ID" value="RSD13602.1"/>
    <property type="molecule type" value="Genomic_DNA"/>
</dbReference>
<organism evidence="2 3">
    <name type="scientific">Amycolatopsis eburnea</name>
    <dbReference type="NCBI Taxonomy" id="2267691"/>
    <lineage>
        <taxon>Bacteria</taxon>
        <taxon>Bacillati</taxon>
        <taxon>Actinomycetota</taxon>
        <taxon>Actinomycetes</taxon>
        <taxon>Pseudonocardiales</taxon>
        <taxon>Pseudonocardiaceae</taxon>
        <taxon>Amycolatopsis</taxon>
    </lineage>
</organism>
<dbReference type="Pfam" id="PF07228">
    <property type="entry name" value="SpoIIE"/>
    <property type="match status" value="1"/>
</dbReference>
<dbReference type="Proteomes" id="UP000267081">
    <property type="component" value="Unassembled WGS sequence"/>
</dbReference>
<name>A0A3R9F6I0_9PSEU</name>
<dbReference type="InterPro" id="IPR001932">
    <property type="entry name" value="PPM-type_phosphatase-like_dom"/>
</dbReference>
<keyword evidence="3" id="KW-1185">Reference proteome</keyword>
<sequence length="68" mass="7154">MLLIYTDGLVEQSGQGADARVVGRPRLLAVHGARPLPELPAELADRLACPDPDEDVALLAIRIPAEGA</sequence>
<evidence type="ECO:0000313" key="3">
    <source>
        <dbReference type="Proteomes" id="UP000267081"/>
    </source>
</evidence>
<comment type="caution">
    <text evidence="2">The sequence shown here is derived from an EMBL/GenBank/DDBJ whole genome shotgun (WGS) entry which is preliminary data.</text>
</comment>
<evidence type="ECO:0000313" key="2">
    <source>
        <dbReference type="EMBL" id="RSD13602.1"/>
    </source>
</evidence>
<reference evidence="2 3" key="1">
    <citation type="submission" date="2018-12" db="EMBL/GenBank/DDBJ databases">
        <title>Amycolatopsis eburnea sp. nov. actinomycete associate with arbuscular mycorrhiza fungal spore.</title>
        <authorList>
            <person name="Lumyong S."/>
            <person name="Chaiya L."/>
        </authorList>
    </citation>
    <scope>NUCLEOTIDE SEQUENCE [LARGE SCALE GENOMIC DNA]</scope>
    <source>
        <strain evidence="2 3">GLM-1</strain>
    </source>
</reference>
<evidence type="ECO:0000259" key="1">
    <source>
        <dbReference type="Pfam" id="PF07228"/>
    </source>
</evidence>
<feature type="domain" description="PPM-type phosphatase" evidence="1">
    <location>
        <begin position="1"/>
        <end position="63"/>
    </location>
</feature>
<dbReference type="InterPro" id="IPR036457">
    <property type="entry name" value="PPM-type-like_dom_sf"/>
</dbReference>